<evidence type="ECO:0000313" key="2">
    <source>
        <dbReference type="Proteomes" id="UP000176645"/>
    </source>
</evidence>
<sequence length="356" mass="39736">MRTGTAYLPLHGGNAPRWLFDRMALLACEITIVIVDEYGPQEFLLRISHPYWFQSFGCVLGFDWHSSGLTTTVGGALKVGLKDVSNDLGLYVAGGKGGTSRKTPSEIENVSNQLGKDFSKLIYSSKMSAKVDSAALQDGYQLYHHNFFFTKGGDWAVVQQGMHEANHYARRYHWLSDNLTSFVEEPHAAIASNLKVRPLNLTSKNSFGNRLVSTSLAAEKPEKTLKQFTKVLELKMPHREIIGKSDIKPKNLQKVLLSTYEKQPKNFEQLLSIKGVGPKTIRALALISELIYNAPASREDPVKYSFAHGGKDGTPYPVDRKTYDKSIEILRTAIKKATIGDHDKIKAFNRLSFSLL</sequence>
<dbReference type="AlphaFoldDB" id="A0A1G1WGR3"/>
<dbReference type="PANTHER" id="PTHR38597">
    <property type="entry name" value="BLL3834 PROTEIN"/>
    <property type="match status" value="1"/>
</dbReference>
<name>A0A1G1WGR3_9BACT</name>
<comment type="caution">
    <text evidence="1">The sequence shown here is derived from an EMBL/GenBank/DDBJ whole genome shotgun (WGS) entry which is preliminary data.</text>
</comment>
<dbReference type="Proteomes" id="UP000176645">
    <property type="component" value="Unassembled WGS sequence"/>
</dbReference>
<evidence type="ECO:0008006" key="3">
    <source>
        <dbReference type="Google" id="ProtNLM"/>
    </source>
</evidence>
<accession>A0A1G1WGR3</accession>
<evidence type="ECO:0000313" key="1">
    <source>
        <dbReference type="EMBL" id="OGY26919.1"/>
    </source>
</evidence>
<reference evidence="1 2" key="1">
    <citation type="journal article" date="2016" name="Nat. Commun.">
        <title>Thousands of microbial genomes shed light on interconnected biogeochemical processes in an aquifer system.</title>
        <authorList>
            <person name="Anantharaman K."/>
            <person name="Brown C.T."/>
            <person name="Hug L.A."/>
            <person name="Sharon I."/>
            <person name="Castelle C.J."/>
            <person name="Probst A.J."/>
            <person name="Thomas B.C."/>
            <person name="Singh A."/>
            <person name="Wilkins M.J."/>
            <person name="Karaoz U."/>
            <person name="Brodie E.L."/>
            <person name="Williams K.H."/>
            <person name="Hubbard S.S."/>
            <person name="Banfield J.F."/>
        </authorList>
    </citation>
    <scope>NUCLEOTIDE SEQUENCE [LARGE SCALE GENOMIC DNA]</scope>
</reference>
<dbReference type="EMBL" id="MHCU01000053">
    <property type="protein sequence ID" value="OGY26919.1"/>
    <property type="molecule type" value="Genomic_DNA"/>
</dbReference>
<protein>
    <recommendedName>
        <fullName evidence="3">DUF763 domain-containing protein</fullName>
    </recommendedName>
</protein>
<dbReference type="PANTHER" id="PTHR38597:SF1">
    <property type="entry name" value="BLL3834 PROTEIN"/>
    <property type="match status" value="1"/>
</dbReference>
<dbReference type="Pfam" id="PF05559">
    <property type="entry name" value="DUF763"/>
    <property type="match status" value="1"/>
</dbReference>
<gene>
    <name evidence="1" type="ORF">A2Z42_00815</name>
</gene>
<dbReference type="InterPro" id="IPR008482">
    <property type="entry name" value="DUF763"/>
</dbReference>
<proteinExistence type="predicted"/>
<organism evidence="1 2">
    <name type="scientific">Candidatus Woykebacteria bacterium RBG_19FT_COMBO_43_10</name>
    <dbReference type="NCBI Taxonomy" id="1802598"/>
    <lineage>
        <taxon>Bacteria</taxon>
        <taxon>Candidatus Woykeibacteriota</taxon>
    </lineage>
</organism>